<name>A0A0F7ZMC0_9HYPO</name>
<feature type="region of interest" description="Disordered" evidence="1">
    <location>
        <begin position="234"/>
        <end position="256"/>
    </location>
</feature>
<accession>A0A0F7ZMC0</accession>
<protein>
    <recommendedName>
        <fullName evidence="2">Cytidyltransferase-like domain-containing protein</fullName>
    </recommendedName>
</protein>
<dbReference type="Proteomes" id="UP000054481">
    <property type="component" value="Unassembled WGS sequence"/>
</dbReference>
<evidence type="ECO:0000313" key="4">
    <source>
        <dbReference type="Proteomes" id="UP000054481"/>
    </source>
</evidence>
<reference evidence="3 4" key="1">
    <citation type="journal article" date="2014" name="Genome Biol. Evol.">
        <title>Comparative genomics and transcriptomics analyses reveal divergent lifestyle features of nematode endoparasitic fungus Hirsutella minnesotensis.</title>
        <authorList>
            <person name="Lai Y."/>
            <person name="Liu K."/>
            <person name="Zhang X."/>
            <person name="Zhang X."/>
            <person name="Li K."/>
            <person name="Wang N."/>
            <person name="Shu C."/>
            <person name="Wu Y."/>
            <person name="Wang C."/>
            <person name="Bushley K.E."/>
            <person name="Xiang M."/>
            <person name="Liu X."/>
        </authorList>
    </citation>
    <scope>NUCLEOTIDE SEQUENCE [LARGE SCALE GENOMIC DNA]</scope>
    <source>
        <strain evidence="3 4">3608</strain>
    </source>
</reference>
<dbReference type="EMBL" id="KQ030508">
    <property type="protein sequence ID" value="KJZ77131.1"/>
    <property type="molecule type" value="Genomic_DNA"/>
</dbReference>
<dbReference type="Gene3D" id="3.40.50.620">
    <property type="entry name" value="HUPs"/>
    <property type="match status" value="1"/>
</dbReference>
<feature type="region of interest" description="Disordered" evidence="1">
    <location>
        <begin position="25"/>
        <end position="45"/>
    </location>
</feature>
<sequence length="359" mass="40050">MAQTSPVYYLGDVVEEIAAAQGLPIDPSRRPFRSGSEQNGPMLRPDQDPYYVLLYPGSFNPPHRGHKAILNHVLNHTGVGFHFVAAFIVFANDEKLVHKYRREEKPMVLSKDKRATLWRESDIPRDRVWVFDGSERAWRGLRAQLQQTLQEARIDLSFVLLMGPDWMNSIAPTDPRDLGCFEAICSDISRPVDFRCPSTLRQLSGCSMWEPCETPSGTNAQDSAAEVGRGEVLGHRSTGKTANPVNRRLAQDGSPTHSGIRAAGMWSCSTFKGPSRYYYFLPAPLSGTERGEAPSSTEIRRAIAVHWDRLSEKDLDSALSPSTLMKYAIEGGPYSVPVVTPKFEGHEVRKAKGHELANW</sequence>
<gene>
    <name evidence="3" type="ORF">HIM_03452</name>
</gene>
<dbReference type="InterPro" id="IPR014729">
    <property type="entry name" value="Rossmann-like_a/b/a_fold"/>
</dbReference>
<dbReference type="GO" id="GO:0003824">
    <property type="term" value="F:catalytic activity"/>
    <property type="evidence" value="ECO:0007669"/>
    <property type="project" value="InterPro"/>
</dbReference>
<dbReference type="OrthoDB" id="3558741at2759"/>
<proteinExistence type="predicted"/>
<dbReference type="AlphaFoldDB" id="A0A0F7ZMC0"/>
<keyword evidence="4" id="KW-1185">Reference proteome</keyword>
<dbReference type="Pfam" id="PF01467">
    <property type="entry name" value="CTP_transf_like"/>
    <property type="match status" value="1"/>
</dbReference>
<dbReference type="SUPFAM" id="SSF52374">
    <property type="entry name" value="Nucleotidylyl transferase"/>
    <property type="match status" value="1"/>
</dbReference>
<dbReference type="InterPro" id="IPR004821">
    <property type="entry name" value="Cyt_trans-like"/>
</dbReference>
<evidence type="ECO:0000259" key="2">
    <source>
        <dbReference type="Pfam" id="PF01467"/>
    </source>
</evidence>
<evidence type="ECO:0000313" key="3">
    <source>
        <dbReference type="EMBL" id="KJZ77131.1"/>
    </source>
</evidence>
<evidence type="ECO:0000256" key="1">
    <source>
        <dbReference type="SAM" id="MobiDB-lite"/>
    </source>
</evidence>
<organism evidence="3 4">
    <name type="scientific">Hirsutella minnesotensis 3608</name>
    <dbReference type="NCBI Taxonomy" id="1043627"/>
    <lineage>
        <taxon>Eukaryota</taxon>
        <taxon>Fungi</taxon>
        <taxon>Dikarya</taxon>
        <taxon>Ascomycota</taxon>
        <taxon>Pezizomycotina</taxon>
        <taxon>Sordariomycetes</taxon>
        <taxon>Hypocreomycetidae</taxon>
        <taxon>Hypocreales</taxon>
        <taxon>Ophiocordycipitaceae</taxon>
        <taxon>Hirsutella</taxon>
    </lineage>
</organism>
<feature type="domain" description="Cytidyltransferase-like" evidence="2">
    <location>
        <begin position="54"/>
        <end position="174"/>
    </location>
</feature>